<proteinExistence type="predicted"/>
<evidence type="ECO:0000313" key="2">
    <source>
        <dbReference type="Proteomes" id="UP000199341"/>
    </source>
</evidence>
<sequence length="541" mass="57109">MLVAVRSAVALYRLLDVLPVFAGDPRVHRHFTLVPGSEFDVDALAAVDAAGARTLPWDAARRRSFDLVLTASPKGALQLLRGERVLLPHGAGFGKTVPSEGSAAFASGLDPAYLDTGDGALALYALAHPDQVADLAARSPALADRARVTGDPTLERLLAARPLRDRYRAALGTGGRRLVVLTSTWGPESLLRRRPELARDLLAHLPCDEYQVALIVHPNERSRMGRYELRQHLAPALDAGLVLPGPYEEWAAVLVAADAAVCDHGSTALYFAAVGGDRPLVGAYDGGGELLPGSPVATLLEQVPHLRHPSDLRQALAAYRPGTAAAAARAAFAEQGRALSHLQRELYALLGLTPPPGPVEARPLPVPGPAPRTVAAFDVHAEVTGGAVRVTRVPGGLGPAGHHLAAEHGAAGERATRTAAVLYRRPQPAPAAPHASAWRADAWTAHVLDSYPAARVAAALLDAGRGLLRLRDGSLHTLRLAPHTHNGRLEYADPAAAVSALHAWHTLHGALPAGRLDCLLGEHAFRLTLEQPTAHDRAHPV</sequence>
<gene>
    <name evidence="1" type="ORF">SAMN05216259_104352</name>
</gene>
<evidence type="ECO:0008006" key="3">
    <source>
        <dbReference type="Google" id="ProtNLM"/>
    </source>
</evidence>
<evidence type="ECO:0000313" key="1">
    <source>
        <dbReference type="EMBL" id="SDN50630.1"/>
    </source>
</evidence>
<protein>
    <recommendedName>
        <fullName evidence="3">Translation initiation factor 2</fullName>
    </recommendedName>
</protein>
<keyword evidence="2" id="KW-1185">Reference proteome</keyword>
<organism evidence="1 2">
    <name type="scientific">Actinacidiphila guanduensis</name>
    <dbReference type="NCBI Taxonomy" id="310781"/>
    <lineage>
        <taxon>Bacteria</taxon>
        <taxon>Bacillati</taxon>
        <taxon>Actinomycetota</taxon>
        <taxon>Actinomycetes</taxon>
        <taxon>Kitasatosporales</taxon>
        <taxon>Streptomycetaceae</taxon>
        <taxon>Actinacidiphila</taxon>
    </lineage>
</organism>
<accession>A0A1H0BYQ1</accession>
<dbReference type="AlphaFoldDB" id="A0A1H0BYQ1"/>
<dbReference type="STRING" id="310781.SAMN05216259_104352"/>
<dbReference type="EMBL" id="FNIE01000004">
    <property type="protein sequence ID" value="SDN50630.1"/>
    <property type="molecule type" value="Genomic_DNA"/>
</dbReference>
<name>A0A1H0BYQ1_9ACTN</name>
<reference evidence="1 2" key="1">
    <citation type="submission" date="2016-10" db="EMBL/GenBank/DDBJ databases">
        <authorList>
            <person name="de Groot N.N."/>
        </authorList>
    </citation>
    <scope>NUCLEOTIDE SEQUENCE [LARGE SCALE GENOMIC DNA]</scope>
    <source>
        <strain evidence="1 2">CGMCC 4.2022</strain>
    </source>
</reference>
<dbReference type="SUPFAM" id="SSF53756">
    <property type="entry name" value="UDP-Glycosyltransferase/glycogen phosphorylase"/>
    <property type="match status" value="1"/>
</dbReference>
<dbReference type="Proteomes" id="UP000199341">
    <property type="component" value="Unassembled WGS sequence"/>
</dbReference>